<dbReference type="Proteomes" id="UP000707356">
    <property type="component" value="Unassembled WGS sequence"/>
</dbReference>
<dbReference type="PROSITE" id="PS00330">
    <property type="entry name" value="HEMOLYSIN_CALCIUM"/>
    <property type="match status" value="7"/>
</dbReference>
<dbReference type="InterPro" id="IPR013783">
    <property type="entry name" value="Ig-like_fold"/>
</dbReference>
<dbReference type="InterPro" id="IPR040853">
    <property type="entry name" value="RapA2_cadherin-like"/>
</dbReference>
<dbReference type="Gene3D" id="2.40.128.340">
    <property type="match status" value="1"/>
</dbReference>
<reference evidence="4" key="2">
    <citation type="journal article" date="2022" name="Microbiol. Resour. Announc.">
        <title>Metagenome Sequencing to Explore Phylogenomics of Terrestrial Cyanobacteria.</title>
        <authorList>
            <person name="Ward R.D."/>
            <person name="Stajich J.E."/>
            <person name="Johansen J.R."/>
            <person name="Huntemann M."/>
            <person name="Clum A."/>
            <person name="Foster B."/>
            <person name="Foster B."/>
            <person name="Roux S."/>
            <person name="Palaniappan K."/>
            <person name="Varghese N."/>
            <person name="Mukherjee S."/>
            <person name="Reddy T.B.K."/>
            <person name="Daum C."/>
            <person name="Copeland A."/>
            <person name="Chen I.A."/>
            <person name="Ivanova N.N."/>
            <person name="Kyrpides N.C."/>
            <person name="Shapiro N."/>
            <person name="Eloe-Fadrosh E.A."/>
            <person name="Pietrasiak N."/>
        </authorList>
    </citation>
    <scope>NUCLEOTIDE SEQUENCE</scope>
    <source>
        <strain evidence="4">GSE-TBD4-15B</strain>
    </source>
</reference>
<dbReference type="EMBL" id="JAHHHV010000089">
    <property type="protein sequence ID" value="MBW4468449.1"/>
    <property type="molecule type" value="Genomic_DNA"/>
</dbReference>
<dbReference type="Gene3D" id="2.130.10.130">
    <property type="entry name" value="Integrin alpha, N-terminal"/>
    <property type="match status" value="1"/>
</dbReference>
<keyword evidence="1" id="KW-0732">Signal</keyword>
<dbReference type="Pfam" id="PF13517">
    <property type="entry name" value="FG-GAP_3"/>
    <property type="match status" value="2"/>
</dbReference>
<evidence type="ECO:0000313" key="4">
    <source>
        <dbReference type="EMBL" id="MBW4468449.1"/>
    </source>
</evidence>
<comment type="caution">
    <text evidence="4">The sequence shown here is derived from an EMBL/GenBank/DDBJ whole genome shotgun (WGS) entry which is preliminary data.</text>
</comment>
<evidence type="ECO:0000256" key="2">
    <source>
        <dbReference type="SAM" id="MobiDB-lite"/>
    </source>
</evidence>
<feature type="domain" description="RapA2 cadherin-like" evidence="3">
    <location>
        <begin position="785"/>
        <end position="858"/>
    </location>
</feature>
<feature type="compositionally biased region" description="Low complexity" evidence="2">
    <location>
        <begin position="1189"/>
        <end position="1200"/>
    </location>
</feature>
<dbReference type="PANTHER" id="PTHR46580">
    <property type="entry name" value="SENSOR KINASE-RELATED"/>
    <property type="match status" value="1"/>
</dbReference>
<dbReference type="InterPro" id="IPR010221">
    <property type="entry name" value="VCBS_dom"/>
</dbReference>
<dbReference type="InterPro" id="IPR001343">
    <property type="entry name" value="Hemolysn_Ca-bd"/>
</dbReference>
<evidence type="ECO:0000313" key="5">
    <source>
        <dbReference type="Proteomes" id="UP000707356"/>
    </source>
</evidence>
<dbReference type="Gene3D" id="2.30.30.100">
    <property type="match status" value="2"/>
</dbReference>
<dbReference type="Gene3D" id="2.60.40.2700">
    <property type="match status" value="2"/>
</dbReference>
<dbReference type="SUPFAM" id="SSF51120">
    <property type="entry name" value="beta-Roll"/>
    <property type="match status" value="2"/>
</dbReference>
<feature type="domain" description="RapA2 cadherin-like" evidence="3">
    <location>
        <begin position="455"/>
        <end position="529"/>
    </location>
</feature>
<reference evidence="4" key="1">
    <citation type="submission" date="2021-05" db="EMBL/GenBank/DDBJ databases">
        <authorList>
            <person name="Pietrasiak N."/>
            <person name="Ward R."/>
            <person name="Stajich J.E."/>
            <person name="Kurbessoian T."/>
        </authorList>
    </citation>
    <scope>NUCLEOTIDE SEQUENCE</scope>
    <source>
        <strain evidence="4">GSE-TBD4-15B</strain>
    </source>
</reference>
<organism evidence="4 5">
    <name type="scientific">Pegethrix bostrychoides GSE-TBD4-15B</name>
    <dbReference type="NCBI Taxonomy" id="2839662"/>
    <lineage>
        <taxon>Bacteria</taxon>
        <taxon>Bacillati</taxon>
        <taxon>Cyanobacteriota</taxon>
        <taxon>Cyanophyceae</taxon>
        <taxon>Oculatellales</taxon>
        <taxon>Oculatellaceae</taxon>
        <taxon>Pegethrix</taxon>
    </lineage>
</organism>
<dbReference type="Pfam" id="PF00353">
    <property type="entry name" value="HemolysinCabind"/>
    <property type="match status" value="4"/>
</dbReference>
<dbReference type="NCBIfam" id="TIGR01965">
    <property type="entry name" value="VCBS_repeat"/>
    <property type="match status" value="3"/>
</dbReference>
<feature type="region of interest" description="Disordered" evidence="2">
    <location>
        <begin position="1114"/>
        <end position="1200"/>
    </location>
</feature>
<protein>
    <submittedName>
        <fullName evidence="4">VCBS domain-containing protein</fullName>
    </submittedName>
</protein>
<sequence>MAISNGDGKADMAIANNGSNTVSIRLGDGLGGFTGTTNVPVGSFPRGVAIGDFNGDGKADIATANNNTGNPTAGTVSIRLGDGLGGFTGTTNISSVGSGPQSVAIGDFNRDGKGDFAVIANAGGGASVSIRLGNGSGGFSSAPNVVTDGVASRSVVIGDFNRDGIADIATANNGTNTVSIRLGNGSGSFSSSPNVAVGSLPFGLAIGDFNRDGKDDIATANYGTNTVSIRLGNGSGGFSSAPDVTVGSSPFSVSIGDFNGDGKDDFAAANTDNTVSIRLGDGLGGFTGNSNIAVGSNRRAVAIGDFNGDGLDDIVVTNSNPNNVSVLLNNPPSASLTITDAPPNTAPNTGNNTVTFDEDTVRTFSTADFPFTDADVGNTLQSIRMTQLPLVGQLFVDADSDSIQDAGEAVTLNQVIAANTLSQLKFAPAPNANGTNYASFQFQVSDGTDFSTAAATMTLNVTPVPDNATITGTASASVTEDSTTLTNLVATGSLSVSDVDSGQNQFSTTVTGTGNVGTLSITSAGAYTYTVDNTNSTVQALGAGATKVETFTVQSVDGTASQNITVTITGVNDNATIIGTATAAVTEDSANTLGNLVATGSLSISDVDREPVPEPAPGPAPAPAPAPEPSPGPAPAPAPAPEPSPGPAPAPAPAPAPSPAPSPGPAPAPEPSPAPSPGPAPAPEPAPAPSPGPAPAPEPAPAPSPGPAPAPSPAPAPAPAPSPGQNQFSTTVTDVSSGNLGSLIITTAGAYTYTVANSAVQYLGAGDTKVETFSVSSSDGSATETITVTITGVNDAAVVGNPTVAGVTEDANPTTLTATGTLSITDADQGEASFKTTVTKANGTLGDLVLAANGTYTYSVPNSAVQYLKGNETKTETFTVEASDGTTQQISFTITGVNDAPTGSVTISGTPTQGQTLTASNNLAALDGLGSITYQWQANGKVIAGATGDTFVLGQAEVGKTITVKASYKDRQGTAEAVSSAATTAVLNINDAPTGSVTIKGTPTRRQTLTASNNLDDADGLGSITYQWQANGKVITDEKGKTFTLGEAQVGKTITVKAVYTDGQGTAESVTSAAISAANFGIRLVGTARRDELNGTSGNDNLIGGDGNDDLIGGHGDDDLIGGDGNDNLDGGTGNDKLGGGAGNDNLDGGAGNDNLSGGNGNDNLSGGNGNDNLDGGDGDDDLIGGAGNDNLSGGNGNDELSGEVGIDYLDGGVGDDKLSGGNGNDALIGGNGDDYLDGGVGDDVLTGGAGRDFFVFDTGLFDLTRMGRDRITDFQTGQDKLVIDRTTFTAFRENRISFESVENLEQAQQSGELMTYIRSTGALYYNPNRDAQEFGAGGQFALLQNSPNLTATDFVVQL</sequence>
<dbReference type="SUPFAM" id="SSF69318">
    <property type="entry name" value="Integrin alpha N-terminal domain"/>
    <property type="match status" value="1"/>
</dbReference>
<evidence type="ECO:0000256" key="1">
    <source>
        <dbReference type="ARBA" id="ARBA00022729"/>
    </source>
</evidence>
<dbReference type="Pfam" id="PF17803">
    <property type="entry name" value="Cadherin_4"/>
    <property type="match status" value="2"/>
</dbReference>
<feature type="region of interest" description="Disordered" evidence="2">
    <location>
        <begin position="602"/>
        <end position="733"/>
    </location>
</feature>
<dbReference type="Pfam" id="PF01839">
    <property type="entry name" value="FG-GAP"/>
    <property type="match status" value="1"/>
</dbReference>
<proteinExistence type="predicted"/>
<dbReference type="InterPro" id="IPR028994">
    <property type="entry name" value="Integrin_alpha_N"/>
</dbReference>
<accession>A0A951U6Y4</accession>
<gene>
    <name evidence="4" type="ORF">KME07_23730</name>
</gene>
<dbReference type="InterPro" id="IPR011049">
    <property type="entry name" value="Serralysin-like_metalloprot_C"/>
</dbReference>
<feature type="compositionally biased region" description="Pro residues" evidence="2">
    <location>
        <begin position="613"/>
        <end position="722"/>
    </location>
</feature>
<dbReference type="InterPro" id="IPR013517">
    <property type="entry name" value="FG-GAP"/>
</dbReference>
<name>A0A951U6Y4_9CYAN</name>
<dbReference type="InterPro" id="IPR018511">
    <property type="entry name" value="Hemolysin-typ_Ca-bd_CS"/>
</dbReference>
<feature type="compositionally biased region" description="Low complexity" evidence="2">
    <location>
        <begin position="1144"/>
        <end position="1174"/>
    </location>
</feature>
<feature type="compositionally biased region" description="Gly residues" evidence="2">
    <location>
        <begin position="1131"/>
        <end position="1143"/>
    </location>
</feature>
<dbReference type="Gene3D" id="2.60.40.10">
    <property type="entry name" value="Immunoglobulins"/>
    <property type="match status" value="2"/>
</dbReference>
<dbReference type="PRINTS" id="PR00313">
    <property type="entry name" value="CABNDNGRPT"/>
</dbReference>
<dbReference type="GO" id="GO:0005509">
    <property type="term" value="F:calcium ion binding"/>
    <property type="evidence" value="ECO:0007669"/>
    <property type="project" value="InterPro"/>
</dbReference>
<dbReference type="Gene3D" id="2.150.10.10">
    <property type="entry name" value="Serralysin-like metalloprotease, C-terminal"/>
    <property type="match status" value="2"/>
</dbReference>
<evidence type="ECO:0000259" key="3">
    <source>
        <dbReference type="Pfam" id="PF17803"/>
    </source>
</evidence>